<sequence>ENPNPNPNPDGAIVLRVYVHCQGCAEDIRRSLRGFDGVEGLEIDEKNHKVTVRGKEADPHEVVRRLRKKTGKAVELISFHPKKDVEKEPPPELQPKKVMEIVLKVYLHCEGCAKEVKKCILDVEGVEAIEIDLQKNSVMVRGTMDPDKLTDAVARRHRRRVEIAK</sequence>
<dbReference type="InterPro" id="IPR044577">
    <property type="entry name" value="HIPP4/7/8/17/18/19"/>
</dbReference>
<dbReference type="PROSITE" id="PS50846">
    <property type="entry name" value="HMA_2"/>
    <property type="match status" value="2"/>
</dbReference>
<feature type="non-terminal residue" evidence="7">
    <location>
        <position position="165"/>
    </location>
</feature>
<comment type="caution">
    <text evidence="7">The sequence shown here is derived from an EMBL/GenBank/DDBJ whole genome shotgun (WGS) entry which is preliminary data.</text>
</comment>
<evidence type="ECO:0000313" key="8">
    <source>
        <dbReference type="Proteomes" id="UP000015453"/>
    </source>
</evidence>
<keyword evidence="2" id="KW-0488">Methylation</keyword>
<dbReference type="OrthoDB" id="689350at2759"/>
<dbReference type="GO" id="GO:0009626">
    <property type="term" value="P:plant-type hypersensitive response"/>
    <property type="evidence" value="ECO:0007669"/>
    <property type="project" value="UniProtKB-KW"/>
</dbReference>
<reference evidence="7 8" key="1">
    <citation type="journal article" date="2013" name="BMC Genomics">
        <title>The miniature genome of a carnivorous plant Genlisea aurea contains a low number of genes and short non-coding sequences.</title>
        <authorList>
            <person name="Leushkin E.V."/>
            <person name="Sutormin R.A."/>
            <person name="Nabieva E.R."/>
            <person name="Penin A.A."/>
            <person name="Kondrashov A.S."/>
            <person name="Logacheva M.D."/>
        </authorList>
    </citation>
    <scope>NUCLEOTIDE SEQUENCE [LARGE SCALE GENOMIC DNA]</scope>
</reference>
<name>S8D751_9LAMI</name>
<organism evidence="7 8">
    <name type="scientific">Genlisea aurea</name>
    <dbReference type="NCBI Taxonomy" id="192259"/>
    <lineage>
        <taxon>Eukaryota</taxon>
        <taxon>Viridiplantae</taxon>
        <taxon>Streptophyta</taxon>
        <taxon>Embryophyta</taxon>
        <taxon>Tracheophyta</taxon>
        <taxon>Spermatophyta</taxon>
        <taxon>Magnoliopsida</taxon>
        <taxon>eudicotyledons</taxon>
        <taxon>Gunneridae</taxon>
        <taxon>Pentapetalae</taxon>
        <taxon>asterids</taxon>
        <taxon>lamiids</taxon>
        <taxon>Lamiales</taxon>
        <taxon>Lentibulariaceae</taxon>
        <taxon>Genlisea</taxon>
    </lineage>
</organism>
<evidence type="ECO:0000259" key="6">
    <source>
        <dbReference type="PROSITE" id="PS50846"/>
    </source>
</evidence>
<keyword evidence="4" id="KW-0449">Lipoprotein</keyword>
<dbReference type="GO" id="GO:0016020">
    <property type="term" value="C:membrane"/>
    <property type="evidence" value="ECO:0007669"/>
    <property type="project" value="UniProtKB-SubCell"/>
</dbReference>
<feature type="domain" description="HMA" evidence="6">
    <location>
        <begin position="10"/>
        <end position="74"/>
    </location>
</feature>
<dbReference type="InterPro" id="IPR036163">
    <property type="entry name" value="HMA_dom_sf"/>
</dbReference>
<gene>
    <name evidence="7" type="ORF">M569_16325</name>
</gene>
<feature type="domain" description="HMA" evidence="6">
    <location>
        <begin position="98"/>
        <end position="161"/>
    </location>
</feature>
<keyword evidence="4" id="KW-0636">Prenylation</keyword>
<evidence type="ECO:0000256" key="5">
    <source>
        <dbReference type="ARBA" id="ARBA00024045"/>
    </source>
</evidence>
<dbReference type="PANTHER" id="PTHR46195">
    <property type="entry name" value="HEAVY METAL-ASSOCIATED ISOPRENYLATED PLANT PROTEIN 7"/>
    <property type="match status" value="1"/>
</dbReference>
<dbReference type="PANTHER" id="PTHR46195:SF3">
    <property type="entry name" value="HEAVY METAL-ASSOCIATED ISOPRENYLATED PLANT PROTEIN 3-LIKE"/>
    <property type="match status" value="1"/>
</dbReference>
<dbReference type="Proteomes" id="UP000015453">
    <property type="component" value="Unassembled WGS sequence"/>
</dbReference>
<dbReference type="GO" id="GO:0046872">
    <property type="term" value="F:metal ion binding"/>
    <property type="evidence" value="ECO:0007669"/>
    <property type="project" value="UniProtKB-KW"/>
</dbReference>
<dbReference type="SUPFAM" id="SSF55008">
    <property type="entry name" value="HMA, heavy metal-associated domain"/>
    <property type="match status" value="2"/>
</dbReference>
<evidence type="ECO:0000256" key="4">
    <source>
        <dbReference type="ARBA" id="ARBA00023289"/>
    </source>
</evidence>
<evidence type="ECO:0000313" key="7">
    <source>
        <dbReference type="EMBL" id="EPS58488.1"/>
    </source>
</evidence>
<dbReference type="Gene3D" id="3.30.70.100">
    <property type="match status" value="2"/>
</dbReference>
<dbReference type="InterPro" id="IPR006121">
    <property type="entry name" value="HMA_dom"/>
</dbReference>
<evidence type="ECO:0000256" key="1">
    <source>
        <dbReference type="ARBA" id="ARBA00004170"/>
    </source>
</evidence>
<dbReference type="CDD" id="cd00371">
    <property type="entry name" value="HMA"/>
    <property type="match status" value="2"/>
</dbReference>
<accession>S8D751</accession>
<evidence type="ECO:0000256" key="3">
    <source>
        <dbReference type="ARBA" id="ARBA00022723"/>
    </source>
</evidence>
<proteinExistence type="inferred from homology"/>
<feature type="non-terminal residue" evidence="7">
    <location>
        <position position="1"/>
    </location>
</feature>
<dbReference type="EMBL" id="AUSU01009170">
    <property type="protein sequence ID" value="EPS58488.1"/>
    <property type="molecule type" value="Genomic_DNA"/>
</dbReference>
<comment type="similarity">
    <text evidence="5">Belongs to the HIPP family.</text>
</comment>
<dbReference type="AlphaFoldDB" id="S8D751"/>
<comment type="subcellular location">
    <subcellularLocation>
        <location evidence="1">Membrane</location>
        <topology evidence="1">Peripheral membrane protein</topology>
    </subcellularLocation>
</comment>
<evidence type="ECO:0000256" key="2">
    <source>
        <dbReference type="ARBA" id="ARBA00022481"/>
    </source>
</evidence>
<keyword evidence="8" id="KW-1185">Reference proteome</keyword>
<keyword evidence="3" id="KW-0479">Metal-binding</keyword>
<protein>
    <recommendedName>
        <fullName evidence="6">HMA domain-containing protein</fullName>
    </recommendedName>
</protein>
<dbReference type="Pfam" id="PF00403">
    <property type="entry name" value="HMA"/>
    <property type="match status" value="2"/>
</dbReference>